<reference evidence="5 6" key="1">
    <citation type="submission" date="2018-06" db="EMBL/GenBank/DDBJ databases">
        <authorList>
            <consortium name="Pathogen Informatics"/>
            <person name="Doyle S."/>
        </authorList>
    </citation>
    <scope>NUCLEOTIDE SEQUENCE [LARGE SCALE GENOMIC DNA]</scope>
    <source>
        <strain evidence="5 6">NCTC10005</strain>
    </source>
</reference>
<dbReference type="InterPro" id="IPR005119">
    <property type="entry name" value="LysR_subst-bd"/>
</dbReference>
<keyword evidence="1" id="KW-0805">Transcription regulation</keyword>
<evidence type="ECO:0000259" key="4">
    <source>
        <dbReference type="Pfam" id="PF03466"/>
    </source>
</evidence>
<dbReference type="SUPFAM" id="SSF53850">
    <property type="entry name" value="Periplasmic binding protein-like II"/>
    <property type="match status" value="1"/>
</dbReference>
<feature type="domain" description="LysR substrate-binding" evidence="4">
    <location>
        <begin position="17"/>
        <end position="162"/>
    </location>
</feature>
<proteinExistence type="predicted"/>
<dbReference type="EMBL" id="UGJB01000004">
    <property type="protein sequence ID" value="STQ09423.1"/>
    <property type="molecule type" value="Genomic_DNA"/>
</dbReference>
<evidence type="ECO:0000256" key="3">
    <source>
        <dbReference type="ARBA" id="ARBA00023163"/>
    </source>
</evidence>
<organism evidence="5 6">
    <name type="scientific">Enterobacter cloacae</name>
    <dbReference type="NCBI Taxonomy" id="550"/>
    <lineage>
        <taxon>Bacteria</taxon>
        <taxon>Pseudomonadati</taxon>
        <taxon>Pseudomonadota</taxon>
        <taxon>Gammaproteobacteria</taxon>
        <taxon>Enterobacterales</taxon>
        <taxon>Enterobacteriaceae</taxon>
        <taxon>Enterobacter</taxon>
        <taxon>Enterobacter cloacae complex</taxon>
    </lineage>
</organism>
<dbReference type="Pfam" id="PF03466">
    <property type="entry name" value="LysR_substrate"/>
    <property type="match status" value="1"/>
</dbReference>
<dbReference type="PANTHER" id="PTHR30579">
    <property type="entry name" value="TRANSCRIPTIONAL REGULATOR"/>
    <property type="match status" value="1"/>
</dbReference>
<evidence type="ECO:0000313" key="6">
    <source>
        <dbReference type="Proteomes" id="UP000255106"/>
    </source>
</evidence>
<evidence type="ECO:0000313" key="5">
    <source>
        <dbReference type="EMBL" id="STQ09423.1"/>
    </source>
</evidence>
<dbReference type="Gene3D" id="3.40.190.290">
    <property type="match status" value="1"/>
</dbReference>
<name>A0A377LUY0_ENTCL</name>
<keyword evidence="3" id="KW-0804">Transcription</keyword>
<dbReference type="GO" id="GO:0003677">
    <property type="term" value="F:DNA binding"/>
    <property type="evidence" value="ECO:0007669"/>
    <property type="project" value="UniProtKB-KW"/>
</dbReference>
<evidence type="ECO:0000256" key="1">
    <source>
        <dbReference type="ARBA" id="ARBA00023015"/>
    </source>
</evidence>
<accession>A0A377LUY0</accession>
<dbReference type="Proteomes" id="UP000255106">
    <property type="component" value="Unassembled WGS sequence"/>
</dbReference>
<gene>
    <name evidence="5" type="primary">iciA</name>
    <name evidence="5" type="ORF">NCTC10005_02129</name>
</gene>
<dbReference type="AlphaFoldDB" id="A0A377LUY0"/>
<dbReference type="PANTHER" id="PTHR30579:SF2">
    <property type="entry name" value="HTH-TYPE TRANSCRIPTIONAL REGULATOR ARGP"/>
    <property type="match status" value="1"/>
</dbReference>
<keyword evidence="2" id="KW-0238">DNA-binding</keyword>
<dbReference type="GO" id="GO:0003700">
    <property type="term" value="F:DNA-binding transcription factor activity"/>
    <property type="evidence" value="ECO:0007669"/>
    <property type="project" value="TreeGrafter"/>
</dbReference>
<dbReference type="InterPro" id="IPR050176">
    <property type="entry name" value="LTTR"/>
</dbReference>
<sequence>MKPAPRNACVAVKWSGAVSIQPQALPSCLVDQLGALDYLFVGSKAFAERYFPNGVTRAALLKAPAVAFDHLDDMHQAFLQQNFDLPPGSVPCHIVNSSEAFVQLARQGTTCCMIPHLQIEKELKSGELIDLTPGLYQRRMLYWHRFAPESRMMRNVTDALLAYGHKVLRQD</sequence>
<evidence type="ECO:0000256" key="2">
    <source>
        <dbReference type="ARBA" id="ARBA00023125"/>
    </source>
</evidence>
<protein>
    <submittedName>
        <fullName evidence="5">Chromosome replication initiation inhibitor protein</fullName>
    </submittedName>
</protein>